<organism evidence="10 11">
    <name type="scientific">Orchesella dallaii</name>
    <dbReference type="NCBI Taxonomy" id="48710"/>
    <lineage>
        <taxon>Eukaryota</taxon>
        <taxon>Metazoa</taxon>
        <taxon>Ecdysozoa</taxon>
        <taxon>Arthropoda</taxon>
        <taxon>Hexapoda</taxon>
        <taxon>Collembola</taxon>
        <taxon>Entomobryomorpha</taxon>
        <taxon>Entomobryoidea</taxon>
        <taxon>Orchesellidae</taxon>
        <taxon>Orchesellinae</taxon>
        <taxon>Orchesella</taxon>
    </lineage>
</organism>
<feature type="compositionally biased region" description="Pro residues" evidence="7">
    <location>
        <begin position="719"/>
        <end position="734"/>
    </location>
</feature>
<feature type="transmembrane region" description="Helical" evidence="8">
    <location>
        <begin position="837"/>
        <end position="855"/>
    </location>
</feature>
<keyword evidence="5 8" id="KW-1133">Transmembrane helix</keyword>
<feature type="region of interest" description="Disordered" evidence="7">
    <location>
        <begin position="714"/>
        <end position="737"/>
    </location>
</feature>
<accession>A0ABP1QV17</accession>
<evidence type="ECO:0000256" key="8">
    <source>
        <dbReference type="SAM" id="Phobius"/>
    </source>
</evidence>
<evidence type="ECO:0000256" key="6">
    <source>
        <dbReference type="ARBA" id="ARBA00023136"/>
    </source>
</evidence>
<feature type="transmembrane region" description="Helical" evidence="8">
    <location>
        <begin position="975"/>
        <end position="994"/>
    </location>
</feature>
<evidence type="ECO:0000256" key="5">
    <source>
        <dbReference type="ARBA" id="ARBA00022989"/>
    </source>
</evidence>
<evidence type="ECO:0000256" key="2">
    <source>
        <dbReference type="ARBA" id="ARBA00022448"/>
    </source>
</evidence>
<evidence type="ECO:0000256" key="7">
    <source>
        <dbReference type="SAM" id="MobiDB-lite"/>
    </source>
</evidence>
<keyword evidence="6 8" id="KW-0472">Membrane</keyword>
<evidence type="ECO:0000313" key="11">
    <source>
        <dbReference type="Proteomes" id="UP001642540"/>
    </source>
</evidence>
<dbReference type="EMBL" id="CAXLJM020000043">
    <property type="protein sequence ID" value="CAL8110284.1"/>
    <property type="molecule type" value="Genomic_DNA"/>
</dbReference>
<dbReference type="SMART" id="SM00665">
    <property type="entry name" value="B561"/>
    <property type="match status" value="1"/>
</dbReference>
<feature type="transmembrane region" description="Helical" evidence="8">
    <location>
        <begin position="791"/>
        <end position="817"/>
    </location>
</feature>
<dbReference type="Gene3D" id="3.90.1200.10">
    <property type="match status" value="1"/>
</dbReference>
<dbReference type="SUPFAM" id="SSF56112">
    <property type="entry name" value="Protein kinase-like (PK-like)"/>
    <property type="match status" value="1"/>
</dbReference>
<dbReference type="SMART" id="SM00587">
    <property type="entry name" value="CHK"/>
    <property type="match status" value="1"/>
</dbReference>
<evidence type="ECO:0000256" key="4">
    <source>
        <dbReference type="ARBA" id="ARBA00022982"/>
    </source>
</evidence>
<feature type="domain" description="Cytochrome b561" evidence="9">
    <location>
        <begin position="725"/>
        <end position="938"/>
    </location>
</feature>
<dbReference type="PANTHER" id="PTHR11012:SF30">
    <property type="entry name" value="PROTEIN KINASE-LIKE DOMAIN-CONTAINING"/>
    <property type="match status" value="1"/>
</dbReference>
<evidence type="ECO:0000259" key="9">
    <source>
        <dbReference type="PROSITE" id="PS50939"/>
    </source>
</evidence>
<feature type="transmembrane region" description="Helical" evidence="8">
    <location>
        <begin position="917"/>
        <end position="942"/>
    </location>
</feature>
<gene>
    <name evidence="10" type="ORF">ODALV1_LOCUS14114</name>
</gene>
<reference evidence="10 11" key="1">
    <citation type="submission" date="2024-08" db="EMBL/GenBank/DDBJ databases">
        <authorList>
            <person name="Cucini C."/>
            <person name="Frati F."/>
        </authorList>
    </citation>
    <scope>NUCLEOTIDE SEQUENCE [LARGE SCALE GENOMIC DNA]</scope>
</reference>
<comment type="caution">
    <text evidence="10">The sequence shown here is derived from an EMBL/GenBank/DDBJ whole genome shotgun (WGS) entry which is preliminary data.</text>
</comment>
<keyword evidence="11" id="KW-1185">Reference proteome</keyword>
<protein>
    <recommendedName>
        <fullName evidence="9">Cytochrome b561 domain-containing protein</fullName>
    </recommendedName>
</protein>
<keyword evidence="3 8" id="KW-0812">Transmembrane</keyword>
<dbReference type="PROSITE" id="PS50939">
    <property type="entry name" value="CYTOCHROME_B561"/>
    <property type="match status" value="1"/>
</dbReference>
<evidence type="ECO:0000256" key="1">
    <source>
        <dbReference type="ARBA" id="ARBA00004370"/>
    </source>
</evidence>
<feature type="transmembrane region" description="Helical" evidence="8">
    <location>
        <begin position="758"/>
        <end position="779"/>
    </location>
</feature>
<dbReference type="Pfam" id="PF02958">
    <property type="entry name" value="EcKL"/>
    <property type="match status" value="1"/>
</dbReference>
<keyword evidence="4" id="KW-0249">Electron transport</keyword>
<dbReference type="InterPro" id="IPR011009">
    <property type="entry name" value="Kinase-like_dom_sf"/>
</dbReference>
<dbReference type="Gene3D" id="1.20.120.1770">
    <property type="match status" value="1"/>
</dbReference>
<proteinExistence type="predicted"/>
<keyword evidence="2" id="KW-0813">Transport</keyword>
<evidence type="ECO:0000313" key="10">
    <source>
        <dbReference type="EMBL" id="CAL8110284.1"/>
    </source>
</evidence>
<dbReference type="InterPro" id="IPR004119">
    <property type="entry name" value="EcKL"/>
</dbReference>
<comment type="subcellular location">
    <subcellularLocation>
        <location evidence="1">Membrane</location>
    </subcellularLocation>
</comment>
<dbReference type="PANTHER" id="PTHR11012">
    <property type="entry name" value="PROTEIN KINASE-LIKE DOMAIN-CONTAINING"/>
    <property type="match status" value="1"/>
</dbReference>
<evidence type="ECO:0000256" key="3">
    <source>
        <dbReference type="ARBA" id="ARBA00022692"/>
    </source>
</evidence>
<name>A0ABP1QV17_9HEXA</name>
<dbReference type="Proteomes" id="UP001642540">
    <property type="component" value="Unassembled WGS sequence"/>
</dbReference>
<feature type="transmembrane region" description="Helical" evidence="8">
    <location>
        <begin position="867"/>
        <end position="892"/>
    </location>
</feature>
<sequence length="1027" mass="116403">MADRMKGLDLDHAKLALEEIAKYHALSWAYKQKNGLDLLTNKYPVFKDFVYENPTLWKDFEQLTDQISANAFNMTDETLGADHPACKSLRNTMSKESLERMQKYFGKNGINEEEMEGYLRIKPEQDNDYNREPWLLGTHGDCWVNNMMFLYNDEVLKKPVKVLSHYYHLKITLVDWQVIREACPTIDLAYFFFSSLRASLRIPHLDDLLKVYHDAFIRYCDALTVTPLPGFTFETLKRRFRRAEIFGLLVGLPLLTFVLKPPGESIDMDTVKSDQLMDLFASVVDGSDKNTLLENEISATVLNLYEKGMDVSSKIGVVLFILWMRLTPHEYCTSQSYSDGAGNSMCISRGGTPEDFFTLGQRLGMATSDPITTGETLTRQIGEVHSGNYYNPTDTIHVEMWAMKKHNSDHFLNGWLYIKLRVGKSQSHRQNREVYAQMEDENGNAVGEFENNIYCDADPPYRKEDPDDVYLPCGQVAPSATKVSNTLSFTLWNSIVNVEERKVLQELYNSNLDHKTISTYFKFSHTSCNKPEKIRLRAYNRVTENANSEAKFIYGTLRTNWMKINWTGSADILHVGEKADCMGKLVYYFDNPAVEDVTSLPWIEKVEPTIPFEKEDTIKDIVRSKKFCKAVRFTLGMDVSAVPSFAGRCLKHDEYSVSQNNKHECTAGATADPSFMKYSEYLKKRISCMKISRCPCHCKATLQVYQLGTEEPTCRGFSPPEPPSQSGAPAPPSPLRLGYSTTEGNAGKSIMEHRKLHGIVMLVVTLSFVPISIILSRYFKETWIQRAHLQVLHVWYLVHVALTFMTLCMYLVGSIAIMRSTKVIGRSFVMSSMFHKLLGTGTILLFAGTVLIGSVRHVQNSAFRKIMMIIHALLGFLYYFLGILTAITSSWIPGSPSSDNTECIDSPKFMENSTWTFMPYLVGWVGVDLIFHIVFTVLQCVADKSSEYKRPMYFPIVPILKGGETHDTKGKLIRVMLFLIYCGINLGITFMLVVKIISTSNAGCGFGPTTCTHSDINTPLGMDICGI</sequence>
<dbReference type="InterPro" id="IPR006593">
    <property type="entry name" value="Cyt_b561/ferric_Rdtase_TM"/>
</dbReference>
<dbReference type="InterPro" id="IPR015897">
    <property type="entry name" value="CHK_kinase-like"/>
</dbReference>
<dbReference type="CDD" id="cd08760">
    <property type="entry name" value="Cyt_b561_FRRS1_like"/>
    <property type="match status" value="1"/>
</dbReference>